<evidence type="ECO:0000259" key="1">
    <source>
        <dbReference type="PROSITE" id="PS50943"/>
    </source>
</evidence>
<accession>A0A8J3ESN3</accession>
<sequence>MSAQSAWDGSEDVVDAEGLGRRVRRRRRGLALSQAELADRAGISRQSLGALEAGHHLPRVDAAAKLAAALGTTVEDLLSVGPPRALHVLGGELPDGQAVRVAQVGDHHVCVPLPGLNDGEVWPSPDAVVRDGRVELLPGAEPDGFLVAGCDPALGVVAGLGPGRGGGRLVPVLASSSAARLALVTGRAHAAVVHDVDPAQPVHPDRVHRLTLASWRTGLAAPEGAAAGLDAALAGRGPVVQRDAGAGAQLAFERALRDEGHATPSGPLATGHLDAARQASTTGVPAVTIEPVALALGLVFRPLETHRVEVWIDAGAADHPGARVLGEVLASARLRRRLAVLPGYDLAVA</sequence>
<dbReference type="RefSeq" id="WP_130648396.1">
    <property type="nucleotide sequence ID" value="NZ_BMHA01000001.1"/>
</dbReference>
<protein>
    <recommendedName>
        <fullName evidence="1">HTH cro/C1-type domain-containing protein</fullName>
    </recommendedName>
</protein>
<dbReference type="EMBL" id="BMHA01000001">
    <property type="protein sequence ID" value="GGI03381.1"/>
    <property type="molecule type" value="Genomic_DNA"/>
</dbReference>
<dbReference type="InterPro" id="IPR024370">
    <property type="entry name" value="PBP_domain"/>
</dbReference>
<organism evidence="2 3">
    <name type="scientific">Egicoccus halophilus</name>
    <dbReference type="NCBI Taxonomy" id="1670830"/>
    <lineage>
        <taxon>Bacteria</taxon>
        <taxon>Bacillati</taxon>
        <taxon>Actinomycetota</taxon>
        <taxon>Nitriliruptoria</taxon>
        <taxon>Egicoccales</taxon>
        <taxon>Egicoccaceae</taxon>
        <taxon>Egicoccus</taxon>
    </lineage>
</organism>
<dbReference type="CDD" id="cd00093">
    <property type="entry name" value="HTH_XRE"/>
    <property type="match status" value="1"/>
</dbReference>
<dbReference type="AlphaFoldDB" id="A0A8J3ESN3"/>
<dbReference type="Proteomes" id="UP000650511">
    <property type="component" value="Unassembled WGS sequence"/>
</dbReference>
<reference evidence="2" key="1">
    <citation type="journal article" date="2014" name="Int. J. Syst. Evol. Microbiol.">
        <title>Complete genome sequence of Corynebacterium casei LMG S-19264T (=DSM 44701T), isolated from a smear-ripened cheese.</title>
        <authorList>
            <consortium name="US DOE Joint Genome Institute (JGI-PGF)"/>
            <person name="Walter F."/>
            <person name="Albersmeier A."/>
            <person name="Kalinowski J."/>
            <person name="Ruckert C."/>
        </authorList>
    </citation>
    <scope>NUCLEOTIDE SEQUENCE</scope>
    <source>
        <strain evidence="2">CGMCC 1.14988</strain>
    </source>
</reference>
<dbReference type="InterPro" id="IPR001387">
    <property type="entry name" value="Cro/C1-type_HTH"/>
</dbReference>
<evidence type="ECO:0000313" key="2">
    <source>
        <dbReference type="EMBL" id="GGI03381.1"/>
    </source>
</evidence>
<evidence type="ECO:0000313" key="3">
    <source>
        <dbReference type="Proteomes" id="UP000650511"/>
    </source>
</evidence>
<proteinExistence type="predicted"/>
<name>A0A8J3ESN3_9ACTN</name>
<dbReference type="SUPFAM" id="SSF47413">
    <property type="entry name" value="lambda repressor-like DNA-binding domains"/>
    <property type="match status" value="1"/>
</dbReference>
<comment type="caution">
    <text evidence="2">The sequence shown here is derived from an EMBL/GenBank/DDBJ whole genome shotgun (WGS) entry which is preliminary data.</text>
</comment>
<dbReference type="Pfam" id="PF12727">
    <property type="entry name" value="PBP_like"/>
    <property type="match status" value="1"/>
</dbReference>
<reference evidence="2" key="2">
    <citation type="submission" date="2020-09" db="EMBL/GenBank/DDBJ databases">
        <authorList>
            <person name="Sun Q."/>
            <person name="Zhou Y."/>
        </authorList>
    </citation>
    <scope>NUCLEOTIDE SEQUENCE</scope>
    <source>
        <strain evidence="2">CGMCC 1.14988</strain>
    </source>
</reference>
<keyword evidence="3" id="KW-1185">Reference proteome</keyword>
<dbReference type="SMART" id="SM00530">
    <property type="entry name" value="HTH_XRE"/>
    <property type="match status" value="1"/>
</dbReference>
<dbReference type="OrthoDB" id="7428772at2"/>
<dbReference type="InterPro" id="IPR010982">
    <property type="entry name" value="Lambda_DNA-bd_dom_sf"/>
</dbReference>
<dbReference type="Pfam" id="PF01381">
    <property type="entry name" value="HTH_3"/>
    <property type="match status" value="1"/>
</dbReference>
<gene>
    <name evidence="2" type="ORF">GCM10011354_03750</name>
</gene>
<dbReference type="GO" id="GO:0003677">
    <property type="term" value="F:DNA binding"/>
    <property type="evidence" value="ECO:0007669"/>
    <property type="project" value="InterPro"/>
</dbReference>
<dbReference type="Gene3D" id="1.10.260.40">
    <property type="entry name" value="lambda repressor-like DNA-binding domains"/>
    <property type="match status" value="1"/>
</dbReference>
<feature type="domain" description="HTH cro/C1-type" evidence="1">
    <location>
        <begin position="23"/>
        <end position="77"/>
    </location>
</feature>
<dbReference type="PROSITE" id="PS50943">
    <property type="entry name" value="HTH_CROC1"/>
    <property type="match status" value="1"/>
</dbReference>